<accession>A0A7W6Q5I5</accession>
<evidence type="ECO:0000313" key="2">
    <source>
        <dbReference type="EMBL" id="MBB4173800.1"/>
    </source>
</evidence>
<name>A0A7W6Q5I5_9RHOB</name>
<evidence type="ECO:0000313" key="3">
    <source>
        <dbReference type="Proteomes" id="UP000565745"/>
    </source>
</evidence>
<dbReference type="EMBL" id="JACIFU010000002">
    <property type="protein sequence ID" value="MBB4173800.1"/>
    <property type="molecule type" value="Genomic_DNA"/>
</dbReference>
<comment type="caution">
    <text evidence="2">The sequence shown here is derived from an EMBL/GenBank/DDBJ whole genome shotgun (WGS) entry which is preliminary data.</text>
</comment>
<dbReference type="Proteomes" id="UP000565745">
    <property type="component" value="Unassembled WGS sequence"/>
</dbReference>
<sequence>MSEFQVLGPDLKKLLTVAKRQPIAFAFNPAKKDEDHFFSMDRKKPADVLGRDAKKNGESGKVAFGTATVESKLLRLTCEQQVPGIAKKLKKFLKTQKLSMNIEVLDANGAVLEADVSDIPDDPDEEAEAPNPQAAGSTDDETGAEATPAADLSDLIARLNQCKPKVQAAPQTVVALLTKMFTETAGLIKAGDIAGAQARLDKLEAALAKVDASEGGAGEPAQLDAKQIQGDLVALGARIKTLPPEHSARLAAPMKQAVDLFKAGELAKTQAATIKISAACDTLSQSAAAPKVDDTAKLANRARALRDAIAGLTDEALAKRLMVDLGQGAQQIKAGEGQSATETFDGIEKAIEQAAASTDTGAQARWEAHWPDLGPRADVEINAKDGPMAQTVKARKMAAEDAATAGDYDKAVTIAERLEDTLKEAYAARMEAGEAKKDRVSAVDFAKARITWRDARTELRTEMKTLADAIIGDLKGGDVDGIDGAVEELYSYLDPITDRLETALNKLMEATEPEAIETLKQASIKLIGELQQELEQGIFADIDDNNGFTNVSVQKKAMTALGAVADEINQPPKAA</sequence>
<protein>
    <submittedName>
        <fullName evidence="2">Uncharacterized protein</fullName>
    </submittedName>
</protein>
<proteinExistence type="predicted"/>
<dbReference type="AlphaFoldDB" id="A0A7W6Q5I5"/>
<evidence type="ECO:0000256" key="1">
    <source>
        <dbReference type="SAM" id="MobiDB-lite"/>
    </source>
</evidence>
<keyword evidence="3" id="KW-1185">Reference proteome</keyword>
<organism evidence="2 3">
    <name type="scientific">Sulfitobacter noctilucicola</name>
    <dbReference type="NCBI Taxonomy" id="1342301"/>
    <lineage>
        <taxon>Bacteria</taxon>
        <taxon>Pseudomonadati</taxon>
        <taxon>Pseudomonadota</taxon>
        <taxon>Alphaproteobacteria</taxon>
        <taxon>Rhodobacterales</taxon>
        <taxon>Roseobacteraceae</taxon>
        <taxon>Sulfitobacter</taxon>
    </lineage>
</organism>
<feature type="region of interest" description="Disordered" evidence="1">
    <location>
        <begin position="116"/>
        <end position="147"/>
    </location>
</feature>
<dbReference type="OrthoDB" id="7850175at2"/>
<dbReference type="RefSeq" id="WP_025057378.1">
    <property type="nucleotide sequence ID" value="NZ_JACIFU010000002.1"/>
</dbReference>
<feature type="compositionally biased region" description="Acidic residues" evidence="1">
    <location>
        <begin position="116"/>
        <end position="128"/>
    </location>
</feature>
<reference evidence="2 3" key="1">
    <citation type="submission" date="2020-08" db="EMBL/GenBank/DDBJ databases">
        <title>Genomic Encyclopedia of Type Strains, Phase IV (KMG-IV): sequencing the most valuable type-strain genomes for metagenomic binning, comparative biology and taxonomic classification.</title>
        <authorList>
            <person name="Goeker M."/>
        </authorList>
    </citation>
    <scope>NUCLEOTIDE SEQUENCE [LARGE SCALE GENOMIC DNA]</scope>
    <source>
        <strain evidence="2 3">DSM 101015</strain>
    </source>
</reference>
<gene>
    <name evidence="2" type="ORF">GGR93_001573</name>
</gene>